<accession>A0ABD6SL02</accession>
<organism evidence="1 2">
    <name type="scientific">Bacillus thuringiensis</name>
    <dbReference type="NCBI Taxonomy" id="1428"/>
    <lineage>
        <taxon>Bacteria</taxon>
        <taxon>Bacillati</taxon>
        <taxon>Bacillota</taxon>
        <taxon>Bacilli</taxon>
        <taxon>Bacillales</taxon>
        <taxon>Bacillaceae</taxon>
        <taxon>Bacillus</taxon>
        <taxon>Bacillus cereus group</taxon>
    </lineage>
</organism>
<gene>
    <name evidence="1" type="ORF">CN495_08285</name>
</gene>
<protein>
    <recommendedName>
        <fullName evidence="3">Phage protein</fullName>
    </recommendedName>
</protein>
<dbReference type="EMBL" id="NTYF01000023">
    <property type="protein sequence ID" value="PER55742.1"/>
    <property type="molecule type" value="Genomic_DNA"/>
</dbReference>
<evidence type="ECO:0000313" key="1">
    <source>
        <dbReference type="EMBL" id="PER55742.1"/>
    </source>
</evidence>
<dbReference type="Proteomes" id="UP000219897">
    <property type="component" value="Unassembled WGS sequence"/>
</dbReference>
<proteinExistence type="predicted"/>
<dbReference type="AlphaFoldDB" id="A0ABD6SL02"/>
<sequence>MTGEKYCAVCGNEKSEWRMGAMSWYGSCDSCGFEKGEMAEDVAKEYVGGINKLREVISTGSMKTLMKKGITVDKLKRMVAILEEDVETDDKEE</sequence>
<reference evidence="1 2" key="1">
    <citation type="submission" date="2017-09" db="EMBL/GenBank/DDBJ databases">
        <title>Large-scale bioinformatics analysis of Bacillus genomes uncovers conserved roles of natural products in bacterial physiology.</title>
        <authorList>
            <consortium name="Agbiome Team Llc"/>
            <person name="Bleich R.M."/>
            <person name="Kirk G.J."/>
            <person name="Santa Maria K.C."/>
            <person name="Allen S.E."/>
            <person name="Farag S."/>
            <person name="Shank E.A."/>
            <person name="Bowers A."/>
        </authorList>
    </citation>
    <scope>NUCLEOTIDE SEQUENCE [LARGE SCALE GENOMIC DNA]</scope>
    <source>
        <strain evidence="1 2">AFS005140</strain>
    </source>
</reference>
<name>A0ABD6SL02_BACTU</name>
<comment type="caution">
    <text evidence="1">The sequence shown here is derived from an EMBL/GenBank/DDBJ whole genome shotgun (WGS) entry which is preliminary data.</text>
</comment>
<evidence type="ECO:0008006" key="3">
    <source>
        <dbReference type="Google" id="ProtNLM"/>
    </source>
</evidence>
<evidence type="ECO:0000313" key="2">
    <source>
        <dbReference type="Proteomes" id="UP000219897"/>
    </source>
</evidence>
<dbReference type="RefSeq" id="WP_098317082.1">
    <property type="nucleotide sequence ID" value="NZ_NTYF01000023.1"/>
</dbReference>